<dbReference type="EMBL" id="JBHMCG010000027">
    <property type="protein sequence ID" value="MFB9571960.1"/>
    <property type="molecule type" value="Genomic_DNA"/>
</dbReference>
<gene>
    <name evidence="2" type="ORF">ACFFTL_06340</name>
</gene>
<organism evidence="2 3">
    <name type="scientific">Streptomyces yanii</name>
    <dbReference type="NCBI Taxonomy" id="78510"/>
    <lineage>
        <taxon>Bacteria</taxon>
        <taxon>Bacillati</taxon>
        <taxon>Actinomycetota</taxon>
        <taxon>Actinomycetes</taxon>
        <taxon>Kitasatosporales</taxon>
        <taxon>Streptomycetaceae</taxon>
        <taxon>Streptomyces</taxon>
    </lineage>
</organism>
<comment type="caution">
    <text evidence="2">The sequence shown here is derived from an EMBL/GenBank/DDBJ whole genome shotgun (WGS) entry which is preliminary data.</text>
</comment>
<evidence type="ECO:0000313" key="3">
    <source>
        <dbReference type="Proteomes" id="UP001589710"/>
    </source>
</evidence>
<dbReference type="Gene3D" id="2.60.40.1080">
    <property type="match status" value="1"/>
</dbReference>
<dbReference type="RefSeq" id="WP_345518978.1">
    <property type="nucleotide sequence ID" value="NZ_BAAAXD010000051.1"/>
</dbReference>
<evidence type="ECO:0000259" key="1">
    <source>
        <dbReference type="Pfam" id="PF02368"/>
    </source>
</evidence>
<keyword evidence="3" id="KW-1185">Reference proteome</keyword>
<dbReference type="InterPro" id="IPR008964">
    <property type="entry name" value="Invasin/intimin_cell_adhesion"/>
</dbReference>
<sequence>MFTFDGADDITIARSDYADDFNDRINTRNMDPTGGTVVGDDLALKADNQTSGPVVITYSSSNEKVAQVDADGVVTAVGSGKAQICAHVTVGGRKIAGLWMHSSG</sequence>
<dbReference type="Proteomes" id="UP001589710">
    <property type="component" value="Unassembled WGS sequence"/>
</dbReference>
<dbReference type="InterPro" id="IPR003343">
    <property type="entry name" value="Big_2"/>
</dbReference>
<feature type="domain" description="BIG2" evidence="1">
    <location>
        <begin position="43"/>
        <end position="92"/>
    </location>
</feature>
<reference evidence="2 3" key="1">
    <citation type="submission" date="2024-09" db="EMBL/GenBank/DDBJ databases">
        <authorList>
            <person name="Sun Q."/>
            <person name="Mori K."/>
        </authorList>
    </citation>
    <scope>NUCLEOTIDE SEQUENCE [LARGE SCALE GENOMIC DNA]</scope>
    <source>
        <strain evidence="2 3">JCM 3331</strain>
    </source>
</reference>
<accession>A0ABV5R2B0</accession>
<dbReference type="Pfam" id="PF02368">
    <property type="entry name" value="Big_2"/>
    <property type="match status" value="1"/>
</dbReference>
<proteinExistence type="predicted"/>
<name>A0ABV5R2B0_9ACTN</name>
<evidence type="ECO:0000313" key="2">
    <source>
        <dbReference type="EMBL" id="MFB9571960.1"/>
    </source>
</evidence>
<protein>
    <submittedName>
        <fullName evidence="2">Ig-like domain-containing protein</fullName>
    </submittedName>
</protein>
<dbReference type="SUPFAM" id="SSF49373">
    <property type="entry name" value="Invasin/intimin cell-adhesion fragments"/>
    <property type="match status" value="1"/>
</dbReference>